<dbReference type="EMBL" id="CP059404">
    <property type="protein sequence ID" value="QNE90249.1"/>
    <property type="molecule type" value="Genomic_DNA"/>
</dbReference>
<protein>
    <recommendedName>
        <fullName evidence="4">Holin</fullName>
    </recommendedName>
</protein>
<keyword evidence="1" id="KW-1133">Transmembrane helix</keyword>
<evidence type="ECO:0008006" key="4">
    <source>
        <dbReference type="Google" id="ProtNLM"/>
    </source>
</evidence>
<evidence type="ECO:0000313" key="3">
    <source>
        <dbReference type="Proteomes" id="UP000515743"/>
    </source>
</evidence>
<feature type="transmembrane region" description="Helical" evidence="1">
    <location>
        <begin position="39"/>
        <end position="60"/>
    </location>
</feature>
<accession>A0A7G7CRN3</accession>
<feature type="transmembrane region" description="Helical" evidence="1">
    <location>
        <begin position="14"/>
        <end position="33"/>
    </location>
</feature>
<dbReference type="RefSeq" id="WP_185176622.1">
    <property type="nucleotide sequence ID" value="NZ_CP059404.1"/>
</dbReference>
<dbReference type="Proteomes" id="UP000515743">
    <property type="component" value="Chromosome"/>
</dbReference>
<proteinExistence type="predicted"/>
<evidence type="ECO:0000256" key="1">
    <source>
        <dbReference type="SAM" id="Phobius"/>
    </source>
</evidence>
<dbReference type="KEGG" id="cik:H0194_04520"/>
<dbReference type="AlphaFoldDB" id="A0A7G7CRN3"/>
<keyword evidence="1" id="KW-0812">Transmembrane</keyword>
<sequence length="123" mass="13143">MDAFNKEDWPVRKIAYIVLGALLFIGMTSGLVTQEQLDGWVETFGVVTGYLAVLGLGVAATKTHRGSDDRATNGDNFDALNQSPVDPMALDDLLIKVDQITEALAPASDPVIADGDHPGIYPE</sequence>
<keyword evidence="3" id="KW-1185">Reference proteome</keyword>
<gene>
    <name evidence="2" type="ORF">H0194_04520</name>
</gene>
<name>A0A7G7CRN3_9CORY</name>
<keyword evidence="1" id="KW-0472">Membrane</keyword>
<organism evidence="2 3">
    <name type="scientific">Corynebacterium incognita</name>
    <dbReference type="NCBI Taxonomy" id="2754725"/>
    <lineage>
        <taxon>Bacteria</taxon>
        <taxon>Bacillati</taxon>
        <taxon>Actinomycetota</taxon>
        <taxon>Actinomycetes</taxon>
        <taxon>Mycobacteriales</taxon>
        <taxon>Corynebacteriaceae</taxon>
        <taxon>Corynebacterium</taxon>
    </lineage>
</organism>
<reference evidence="2 3" key="1">
    <citation type="submission" date="2020-07" db="EMBL/GenBank/DDBJ databases">
        <title>Complete genome and description of Corynebacterium incognita strain Marseille-Q3630 sp. nov.</title>
        <authorList>
            <person name="Boxberger M."/>
        </authorList>
    </citation>
    <scope>NUCLEOTIDE SEQUENCE [LARGE SCALE GENOMIC DNA]</scope>
    <source>
        <strain evidence="2 3">Marseille-Q3630</strain>
    </source>
</reference>
<evidence type="ECO:0000313" key="2">
    <source>
        <dbReference type="EMBL" id="QNE90249.1"/>
    </source>
</evidence>